<sequence>MKSCNVFAIEVIQFVINGQLNFMLQHFKNFLGAAPEEEATVLFTLFVQFQLFNAFNCRELDDTPQRHLYAMIVTVPLPG</sequence>
<evidence type="ECO:0000313" key="2">
    <source>
        <dbReference type="Proteomes" id="UP000633936"/>
    </source>
</evidence>
<reference evidence="1 2" key="1">
    <citation type="submission" date="2020-08" db="EMBL/GenBank/DDBJ databases">
        <title>Genome public.</title>
        <authorList>
            <person name="Liu C."/>
            <person name="Sun Q."/>
        </authorList>
    </citation>
    <scope>NUCLEOTIDE SEQUENCE [LARGE SCALE GENOMIC DNA]</scope>
    <source>
        <strain evidence="1 2">27-44</strain>
    </source>
</reference>
<evidence type="ECO:0000313" key="1">
    <source>
        <dbReference type="EMBL" id="MBC5739268.1"/>
    </source>
</evidence>
<gene>
    <name evidence="1" type="ORF">H8Z79_02110</name>
</gene>
<protein>
    <submittedName>
        <fullName evidence="1">Uncharacterized protein</fullName>
    </submittedName>
</protein>
<dbReference type="RefSeq" id="WP_147348526.1">
    <property type="nucleotide sequence ID" value="NZ_JACOQE010000001.1"/>
</dbReference>
<dbReference type="Proteomes" id="UP000633936">
    <property type="component" value="Unassembled WGS sequence"/>
</dbReference>
<organism evidence="1 2">
    <name type="scientific">Blautia intestinalis</name>
    <dbReference type="NCBI Taxonomy" id="2763028"/>
    <lineage>
        <taxon>Bacteria</taxon>
        <taxon>Bacillati</taxon>
        <taxon>Bacillota</taxon>
        <taxon>Clostridia</taxon>
        <taxon>Lachnospirales</taxon>
        <taxon>Lachnospiraceae</taxon>
        <taxon>Blautia</taxon>
    </lineage>
</organism>
<accession>A0ABR7HYG3</accession>
<comment type="caution">
    <text evidence="1">The sequence shown here is derived from an EMBL/GenBank/DDBJ whole genome shotgun (WGS) entry which is preliminary data.</text>
</comment>
<name>A0ABR7HYG3_9FIRM</name>
<proteinExistence type="predicted"/>
<dbReference type="EMBL" id="JACOQE010000001">
    <property type="protein sequence ID" value="MBC5739268.1"/>
    <property type="molecule type" value="Genomic_DNA"/>
</dbReference>
<keyword evidence="2" id="KW-1185">Reference proteome</keyword>